<feature type="transmembrane region" description="Helical" evidence="2">
    <location>
        <begin position="23"/>
        <end position="52"/>
    </location>
</feature>
<dbReference type="InterPro" id="IPR020846">
    <property type="entry name" value="MFS_dom"/>
</dbReference>
<proteinExistence type="predicted"/>
<dbReference type="PROSITE" id="PS50850">
    <property type="entry name" value="MFS"/>
    <property type="match status" value="1"/>
</dbReference>
<comment type="subcellular location">
    <subcellularLocation>
        <location evidence="1">Membrane</location>
        <topology evidence="1">Multi-pass membrane protein</topology>
    </subcellularLocation>
</comment>
<feature type="domain" description="Major facilitator superfamily (MFS) profile" evidence="3">
    <location>
        <begin position="26"/>
        <end position="598"/>
    </location>
</feature>
<keyword evidence="2" id="KW-0812">Transmembrane</keyword>
<dbReference type="PANTHER" id="PTHR11360">
    <property type="entry name" value="MONOCARBOXYLATE TRANSPORTER"/>
    <property type="match status" value="1"/>
</dbReference>
<keyword evidence="6" id="KW-1185">Reference proteome</keyword>
<dbReference type="GO" id="GO:0008028">
    <property type="term" value="F:monocarboxylic acid transmembrane transporter activity"/>
    <property type="evidence" value="ECO:0007669"/>
    <property type="project" value="TreeGrafter"/>
</dbReference>
<evidence type="ECO:0000313" key="5">
    <source>
        <dbReference type="EnsemblMetazoa" id="PHUM204100-PA"/>
    </source>
</evidence>
<keyword evidence="2" id="KW-0472">Membrane</keyword>
<dbReference type="GO" id="GO:0016020">
    <property type="term" value="C:membrane"/>
    <property type="evidence" value="ECO:0007669"/>
    <property type="project" value="UniProtKB-SubCell"/>
</dbReference>
<protein>
    <submittedName>
        <fullName evidence="4 5">Monocarboxylate transporter, putative</fullName>
    </submittedName>
</protein>
<feature type="transmembrane region" description="Helical" evidence="2">
    <location>
        <begin position="510"/>
        <end position="533"/>
    </location>
</feature>
<dbReference type="InterPro" id="IPR036259">
    <property type="entry name" value="MFS_trans_sf"/>
</dbReference>
<feature type="transmembrane region" description="Helical" evidence="2">
    <location>
        <begin position="118"/>
        <end position="144"/>
    </location>
</feature>
<dbReference type="PANTHER" id="PTHR11360:SF238">
    <property type="entry name" value="SD10469P"/>
    <property type="match status" value="1"/>
</dbReference>
<dbReference type="SUPFAM" id="SSF103473">
    <property type="entry name" value="MFS general substrate transporter"/>
    <property type="match status" value="1"/>
</dbReference>
<evidence type="ECO:0000256" key="2">
    <source>
        <dbReference type="SAM" id="Phobius"/>
    </source>
</evidence>
<feature type="transmembrane region" description="Helical" evidence="2">
    <location>
        <begin position="483"/>
        <end position="504"/>
    </location>
</feature>
<dbReference type="OrthoDB" id="6509908at2759"/>
<evidence type="ECO:0000259" key="3">
    <source>
        <dbReference type="PROSITE" id="PS50850"/>
    </source>
</evidence>
<dbReference type="InterPro" id="IPR050327">
    <property type="entry name" value="Proton-linked_MCT"/>
</dbReference>
<dbReference type="InParanoid" id="E0VH94"/>
<dbReference type="EMBL" id="DS235165">
    <property type="protein sequence ID" value="EEB12750.1"/>
    <property type="molecule type" value="Genomic_DNA"/>
</dbReference>
<reference evidence="4" key="1">
    <citation type="submission" date="2007-04" db="EMBL/GenBank/DDBJ databases">
        <title>Annotation of Pediculus humanus corporis strain USDA.</title>
        <authorList>
            <person name="Kirkness E."/>
            <person name="Hannick L."/>
            <person name="Hass B."/>
            <person name="Bruggner R."/>
            <person name="Lawson D."/>
            <person name="Bidwell S."/>
            <person name="Joardar V."/>
            <person name="Caler E."/>
            <person name="Walenz B."/>
            <person name="Inman J."/>
            <person name="Schobel S."/>
            <person name="Galinsky K."/>
            <person name="Amedeo P."/>
            <person name="Strausberg R."/>
        </authorList>
    </citation>
    <scope>NUCLEOTIDE SEQUENCE</scope>
    <source>
        <strain evidence="4">USDA</strain>
    </source>
</reference>
<dbReference type="OMA" id="RACIMSG"/>
<feature type="transmembrane region" description="Helical" evidence="2">
    <location>
        <begin position="576"/>
        <end position="595"/>
    </location>
</feature>
<reference evidence="4" key="2">
    <citation type="submission" date="2007-04" db="EMBL/GenBank/DDBJ databases">
        <title>The genome of the human body louse.</title>
        <authorList>
            <consortium name="The Human Body Louse Genome Consortium"/>
            <person name="Kirkness E."/>
            <person name="Walenz B."/>
            <person name="Hass B."/>
            <person name="Bruggner R."/>
            <person name="Strausberg R."/>
        </authorList>
    </citation>
    <scope>NUCLEOTIDE SEQUENCE</scope>
    <source>
        <strain evidence="4">USDA</strain>
    </source>
</reference>
<feature type="transmembrane region" description="Helical" evidence="2">
    <location>
        <begin position="90"/>
        <end position="111"/>
    </location>
</feature>
<evidence type="ECO:0000256" key="1">
    <source>
        <dbReference type="ARBA" id="ARBA00004141"/>
    </source>
</evidence>
<reference evidence="5" key="3">
    <citation type="submission" date="2020-05" db="UniProtKB">
        <authorList>
            <consortium name="EnsemblMetazoa"/>
        </authorList>
    </citation>
    <scope>IDENTIFICATION</scope>
    <source>
        <strain evidence="5">USDA</strain>
    </source>
</reference>
<organism>
    <name type="scientific">Pediculus humanus subsp. corporis</name>
    <name type="common">Body louse</name>
    <dbReference type="NCBI Taxonomy" id="121224"/>
    <lineage>
        <taxon>Eukaryota</taxon>
        <taxon>Metazoa</taxon>
        <taxon>Ecdysozoa</taxon>
        <taxon>Arthropoda</taxon>
        <taxon>Hexapoda</taxon>
        <taxon>Insecta</taxon>
        <taxon>Pterygota</taxon>
        <taxon>Neoptera</taxon>
        <taxon>Paraneoptera</taxon>
        <taxon>Psocodea</taxon>
        <taxon>Troctomorpha</taxon>
        <taxon>Phthiraptera</taxon>
        <taxon>Anoplura</taxon>
        <taxon>Pediculidae</taxon>
        <taxon>Pediculus</taxon>
    </lineage>
</organism>
<dbReference type="InterPro" id="IPR011701">
    <property type="entry name" value="MFS"/>
</dbReference>
<dbReference type="Pfam" id="PF07690">
    <property type="entry name" value="MFS_1"/>
    <property type="match status" value="1"/>
</dbReference>
<name>E0VH94_PEDHC</name>
<dbReference type="AlphaFoldDB" id="E0VH94"/>
<dbReference type="KEGG" id="phu:Phum_PHUM204100"/>
<dbReference type="RefSeq" id="XP_002425488.1">
    <property type="nucleotide sequence ID" value="XM_002425443.1"/>
</dbReference>
<gene>
    <name evidence="5" type="primary">8238534</name>
    <name evidence="4" type="ORF">Phum_PHUM204100</name>
</gene>
<feature type="transmembrane region" description="Helical" evidence="2">
    <location>
        <begin position="545"/>
        <end position="564"/>
    </location>
</feature>
<dbReference type="CTD" id="8238534"/>
<keyword evidence="2" id="KW-1133">Transmembrane helix</keyword>
<feature type="transmembrane region" description="Helical" evidence="2">
    <location>
        <begin position="454"/>
        <end position="476"/>
    </location>
</feature>
<dbReference type="Proteomes" id="UP000009046">
    <property type="component" value="Unassembled WGS sequence"/>
</dbReference>
<evidence type="ECO:0000313" key="6">
    <source>
        <dbReference type="Proteomes" id="UP000009046"/>
    </source>
</evidence>
<sequence length="628" mass="70135">MHNSINDDLNVEKIIVVPPDGGWGWVVVAAAFICILIMDGISTSFGILVPVFRDEFNASVSQISLVNSLFTGIYFIFAPIAGSLSNRFGFRPVIIAGSFVSSFGLAISILTDSVQMLFVTYGLIGGLGFSMMYMNVVLTVGFYFEKWRALATGITVSASGVGTFSFAPVIEILIQRYTWRQIFIGYSGLVFSCSIVAICFRSLPPITLEESRVFDKLRKNEKTVRSMHNARYPTAAEAVNINQLKGSKVTLLASRMDSFESYEIVKPTKDNSTRNSELKRRMTEFSQIQSSNDFTVNEGDKKFRCCTCCTHSCKYLKRCFKRKKNLGVRPLYRDDIFYDGSILHLPAYEKSSKMLKSGSRQLSNTFNSSFLYNLSVSRLPTYRDLEQERDKKCHLFPESISRTLKTMFNFRVVKYPQFSIFSVSTSLLAIGINVPNYFTYVRALELNVMSPSDASLLLSAMGITNTVGRVICGIIATIPKLNLIIFHFAFVFFGALLNAGVVFLNSKVAFFIYASLYGFVLAEQGSLRSIILVKLVGLENLTNAFGIILLFLGVFTVVGTPAAGYVMELTGSYDSVFIFASLFLLFSALTLIPIFDTKSQCQRFYKRAGRNEEITSRNLSPIRAETSF</sequence>
<dbReference type="Gene3D" id="1.20.1250.20">
    <property type="entry name" value="MFS general substrate transporter like domains"/>
    <property type="match status" value="2"/>
</dbReference>
<dbReference type="VEuPathDB" id="VectorBase:PHUM204100"/>
<feature type="transmembrane region" description="Helical" evidence="2">
    <location>
        <begin position="415"/>
        <end position="434"/>
    </location>
</feature>
<dbReference type="EMBL" id="AAZO01002368">
    <property type="status" value="NOT_ANNOTATED_CDS"/>
    <property type="molecule type" value="Genomic_DNA"/>
</dbReference>
<dbReference type="eggNOG" id="KOG2504">
    <property type="taxonomic scope" value="Eukaryota"/>
</dbReference>
<feature type="transmembrane region" description="Helical" evidence="2">
    <location>
        <begin position="150"/>
        <end position="174"/>
    </location>
</feature>
<evidence type="ECO:0000313" key="4">
    <source>
        <dbReference type="EMBL" id="EEB12750.1"/>
    </source>
</evidence>
<dbReference type="EnsemblMetazoa" id="PHUM204100-RA">
    <property type="protein sequence ID" value="PHUM204100-PA"/>
    <property type="gene ID" value="PHUM204100"/>
</dbReference>
<dbReference type="GeneID" id="8238534"/>
<feature type="transmembrane region" description="Helical" evidence="2">
    <location>
        <begin position="64"/>
        <end position="84"/>
    </location>
</feature>
<dbReference type="HOGENOM" id="CLU_001265_59_2_1"/>
<accession>E0VH94</accession>